<feature type="transmembrane region" description="Helical" evidence="1">
    <location>
        <begin position="46"/>
        <end position="66"/>
    </location>
</feature>
<evidence type="ECO:0000313" key="3">
    <source>
        <dbReference type="Proteomes" id="UP000692954"/>
    </source>
</evidence>
<sequence>MHQTRQKRVHQDCNIMCYWFCCNGSCGILYKVGFHSNKQYNIKCQLILLHLHFMINISILVMQLFINQLKQANIEQLVSKHTLKDIPVQLKAIRLSYEIENKSNALLEIYKCRNRNDDVIRQAIQIVNQSQFDNEEIVKNIRIEQFQYRQKLKQIQQKYFLKMGLLIYGLLFGLHLGVQGWYYLEYDLWLSNPGISEYHTNRFR</sequence>
<gene>
    <name evidence="2" type="ORF">PSON_ATCC_30995.1.T1500164</name>
</gene>
<feature type="transmembrane region" description="Helical" evidence="1">
    <location>
        <begin position="15"/>
        <end position="34"/>
    </location>
</feature>
<protein>
    <recommendedName>
        <fullName evidence="4">Transmembrane protein</fullName>
    </recommendedName>
</protein>
<evidence type="ECO:0000256" key="1">
    <source>
        <dbReference type="SAM" id="Phobius"/>
    </source>
</evidence>
<evidence type="ECO:0008006" key="4">
    <source>
        <dbReference type="Google" id="ProtNLM"/>
    </source>
</evidence>
<feature type="transmembrane region" description="Helical" evidence="1">
    <location>
        <begin position="159"/>
        <end position="184"/>
    </location>
</feature>
<dbReference type="EMBL" id="CAJJDN010000150">
    <property type="protein sequence ID" value="CAD8124381.1"/>
    <property type="molecule type" value="Genomic_DNA"/>
</dbReference>
<keyword evidence="1" id="KW-0812">Transmembrane</keyword>
<organism evidence="2 3">
    <name type="scientific">Paramecium sonneborni</name>
    <dbReference type="NCBI Taxonomy" id="65129"/>
    <lineage>
        <taxon>Eukaryota</taxon>
        <taxon>Sar</taxon>
        <taxon>Alveolata</taxon>
        <taxon>Ciliophora</taxon>
        <taxon>Intramacronucleata</taxon>
        <taxon>Oligohymenophorea</taxon>
        <taxon>Peniculida</taxon>
        <taxon>Parameciidae</taxon>
        <taxon>Paramecium</taxon>
    </lineage>
</organism>
<keyword evidence="1" id="KW-1133">Transmembrane helix</keyword>
<comment type="caution">
    <text evidence="2">The sequence shown here is derived from an EMBL/GenBank/DDBJ whole genome shotgun (WGS) entry which is preliminary data.</text>
</comment>
<accession>A0A8S1R802</accession>
<dbReference type="OrthoDB" id="301096at2759"/>
<proteinExistence type="predicted"/>
<dbReference type="AlphaFoldDB" id="A0A8S1R802"/>
<keyword evidence="3" id="KW-1185">Reference proteome</keyword>
<keyword evidence="1" id="KW-0472">Membrane</keyword>
<evidence type="ECO:0000313" key="2">
    <source>
        <dbReference type="EMBL" id="CAD8124381.1"/>
    </source>
</evidence>
<dbReference type="Proteomes" id="UP000692954">
    <property type="component" value="Unassembled WGS sequence"/>
</dbReference>
<name>A0A8S1R802_9CILI</name>
<reference evidence="2" key="1">
    <citation type="submission" date="2021-01" db="EMBL/GenBank/DDBJ databases">
        <authorList>
            <consortium name="Genoscope - CEA"/>
            <person name="William W."/>
        </authorList>
    </citation>
    <scope>NUCLEOTIDE SEQUENCE</scope>
</reference>